<reference evidence="1" key="1">
    <citation type="submission" date="2023-07" db="EMBL/GenBank/DDBJ databases">
        <title>Black Yeasts Isolated from many extreme environments.</title>
        <authorList>
            <person name="Coleine C."/>
            <person name="Stajich J.E."/>
            <person name="Selbmann L."/>
        </authorList>
    </citation>
    <scope>NUCLEOTIDE SEQUENCE</scope>
    <source>
        <strain evidence="1">CCFEE 5714</strain>
    </source>
</reference>
<organism evidence="1 2">
    <name type="scientific">Vermiconidia calcicola</name>
    <dbReference type="NCBI Taxonomy" id="1690605"/>
    <lineage>
        <taxon>Eukaryota</taxon>
        <taxon>Fungi</taxon>
        <taxon>Dikarya</taxon>
        <taxon>Ascomycota</taxon>
        <taxon>Pezizomycotina</taxon>
        <taxon>Dothideomycetes</taxon>
        <taxon>Dothideomycetidae</taxon>
        <taxon>Mycosphaerellales</taxon>
        <taxon>Extremaceae</taxon>
        <taxon>Vermiconidia</taxon>
    </lineage>
</organism>
<gene>
    <name evidence="1" type="ORF">LTR37_015172</name>
</gene>
<dbReference type="EMBL" id="JAUTXU010000167">
    <property type="protein sequence ID" value="KAK3701861.1"/>
    <property type="molecule type" value="Genomic_DNA"/>
</dbReference>
<evidence type="ECO:0000313" key="1">
    <source>
        <dbReference type="EMBL" id="KAK3701861.1"/>
    </source>
</evidence>
<keyword evidence="2" id="KW-1185">Reference proteome</keyword>
<name>A0ACC3MSE5_9PEZI</name>
<protein>
    <submittedName>
        <fullName evidence="1">Uncharacterized protein</fullName>
    </submittedName>
</protein>
<proteinExistence type="predicted"/>
<sequence>MQRCTKCADTETLRPKDDPGEPKNPATSSSQTRSAAAPQSSTRAPATTTTADTPGITASTRSLQGPTGKPPAAAPPARGAASLPLYKPPPPLQASSRSRTEPATEMSDKEAFRKLLNLDRDEQAKARPVTSGQRDPSASGTKQSSHPSLKNSSRAGTPAPTAGPSTAAIDPLPVVAGSSRGPSAGNQAQSEPHLGQEDGAQGLIAVLGRTQRYTRPQSFLAPVSLSADLKDSETDRYRMIARKFRDFPGVLDYEGRSDFYERINDLAERNSQPAFSSRGTLKGIYEQWASVAIHSGFVPLNERGNFQKLAGQTSWTEEKLRLQASNQNWVISGHFNVPEYWRTRELPTHLRREWSKERLSFAQAKARGDTDVLPYEERDTFVKRRPGVGSDAQYTEWLQDIRNVEILPHNDEGKEMRTTGSLLAPPAQARPSTQPPSAASIRNRTALPPMQPGDGSQEPPYYDIAQRLLANSQQRAGVQANPGMQPQPPTAPGGAGGAGRGNNRSQTDPGYRSSGPLGGKDSRGGRGG</sequence>
<dbReference type="Proteomes" id="UP001281147">
    <property type="component" value="Unassembled WGS sequence"/>
</dbReference>
<comment type="caution">
    <text evidence="1">The sequence shown here is derived from an EMBL/GenBank/DDBJ whole genome shotgun (WGS) entry which is preliminary data.</text>
</comment>
<accession>A0ACC3MSE5</accession>
<evidence type="ECO:0000313" key="2">
    <source>
        <dbReference type="Proteomes" id="UP001281147"/>
    </source>
</evidence>